<dbReference type="Pfam" id="PF11863">
    <property type="entry name" value="DUF3383"/>
    <property type="match status" value="1"/>
</dbReference>
<dbReference type="InterPro" id="IPR021808">
    <property type="entry name" value="DUF3383"/>
</dbReference>
<sequence length="332" mass="36342">MTLQDVQVTIDLQKPTGRLSFAMPLILGKKEGGSAYKEYGDLETVKADFAEATPEYKMAQALFGQGDRSPAHIAITAHDEQEAAVDRLRAVLDMGWYYLLSADNGPATVEALAAELEKEDYRLFVTRVADKTKLQALKAKGYTRTAAFYHTDADAYPDAALVGAVGSADVGSVTWKFKACTGIAPLKLTASELMEIHDGGAFTYVNKQGEARTSEGKTVSGEYIDVIMSRDYVRARMEAQIQQLLNQSDKVPYTNAGIAQIESTVVNVLQEAFRMGIIAADDSGEPLFGTSFLLRNEVDPSDRANRDYRGGSFWFEIAGAVHQVRIKGVIRF</sequence>
<accession>A0ABT4E025</accession>
<evidence type="ECO:0000313" key="2">
    <source>
        <dbReference type="Proteomes" id="UP001207626"/>
    </source>
</evidence>
<proteinExistence type="predicted"/>
<keyword evidence="2" id="KW-1185">Reference proteome</keyword>
<organism evidence="1 2">
    <name type="scientific">Paenibacillus apiarius</name>
    <dbReference type="NCBI Taxonomy" id="46240"/>
    <lineage>
        <taxon>Bacteria</taxon>
        <taxon>Bacillati</taxon>
        <taxon>Bacillota</taxon>
        <taxon>Bacilli</taxon>
        <taxon>Bacillales</taxon>
        <taxon>Paenibacillaceae</taxon>
        <taxon>Paenibacillus</taxon>
    </lineage>
</organism>
<name>A0ABT4E025_9BACL</name>
<reference evidence="1 2" key="1">
    <citation type="submission" date="2022-05" db="EMBL/GenBank/DDBJ databases">
        <title>Genome Sequencing of Bee-Associated Microbes.</title>
        <authorList>
            <person name="Dunlap C."/>
        </authorList>
    </citation>
    <scope>NUCLEOTIDE SEQUENCE [LARGE SCALE GENOMIC DNA]</scope>
    <source>
        <strain evidence="1 2">NRRL NRS-1438</strain>
    </source>
</reference>
<evidence type="ECO:0000313" key="1">
    <source>
        <dbReference type="EMBL" id="MCY9521883.1"/>
    </source>
</evidence>
<dbReference type="RefSeq" id="WP_087432018.1">
    <property type="nucleotide sequence ID" value="NZ_JAMDLV010000091.1"/>
</dbReference>
<dbReference type="Proteomes" id="UP001207626">
    <property type="component" value="Unassembled WGS sequence"/>
</dbReference>
<gene>
    <name evidence="1" type="ORF">M5X09_19805</name>
</gene>
<dbReference type="EMBL" id="JAMDLW010000028">
    <property type="protein sequence ID" value="MCY9521883.1"/>
    <property type="molecule type" value="Genomic_DNA"/>
</dbReference>
<comment type="caution">
    <text evidence="1">The sequence shown here is derived from an EMBL/GenBank/DDBJ whole genome shotgun (WGS) entry which is preliminary data.</text>
</comment>
<protein>
    <submittedName>
        <fullName evidence="1">DUF3383 domain-containing protein</fullName>
    </submittedName>
</protein>